<reference evidence="5" key="1">
    <citation type="submission" date="2025-08" db="UniProtKB">
        <authorList>
            <consortium name="RefSeq"/>
        </authorList>
    </citation>
    <scope>IDENTIFICATION</scope>
    <source>
        <tissue evidence="5">Leaf</tissue>
    </source>
</reference>
<dbReference type="GeneID" id="115750789"/>
<proteinExistence type="predicted"/>
<name>A0A8B8QAS4_9MYRT</name>
<evidence type="ECO:0000256" key="1">
    <source>
        <dbReference type="SAM" id="MobiDB-lite"/>
    </source>
</evidence>
<keyword evidence="4" id="KW-1185">Reference proteome</keyword>
<feature type="domain" description="Myb/SANT-like" evidence="2">
    <location>
        <begin position="2"/>
        <end position="51"/>
    </location>
</feature>
<protein>
    <submittedName>
        <fullName evidence="5">Uncharacterized protein LOC115750789 isoform X1</fullName>
    </submittedName>
</protein>
<dbReference type="PANTHER" id="PTHR47584">
    <property type="match status" value="1"/>
</dbReference>
<feature type="compositionally biased region" description="Acidic residues" evidence="1">
    <location>
        <begin position="99"/>
        <end position="114"/>
    </location>
</feature>
<dbReference type="Pfam" id="PF12776">
    <property type="entry name" value="Myb_DNA-bind_3"/>
    <property type="match status" value="1"/>
</dbReference>
<dbReference type="KEGG" id="rarg:115750789"/>
<evidence type="ECO:0000259" key="2">
    <source>
        <dbReference type="Pfam" id="PF12776"/>
    </source>
</evidence>
<dbReference type="Pfam" id="PF26138">
    <property type="entry name" value="DUF8040"/>
    <property type="match status" value="1"/>
</dbReference>
<dbReference type="PANTHER" id="PTHR47584:SF19">
    <property type="entry name" value="L10-INTERACTING MYB DOMAIN-CONTAINING PROTEIN-LIKE"/>
    <property type="match status" value="1"/>
</dbReference>
<dbReference type="InterPro" id="IPR058353">
    <property type="entry name" value="DUF8040"/>
</dbReference>
<dbReference type="RefSeq" id="XP_030544205.2">
    <property type="nucleotide sequence ID" value="XM_030688345.2"/>
</dbReference>
<dbReference type="Proteomes" id="UP000827889">
    <property type="component" value="Chromosome 4"/>
</dbReference>
<gene>
    <name evidence="5" type="primary">LOC115750789</name>
</gene>
<accession>A0A8B8QAS4</accession>
<feature type="region of interest" description="Disordered" evidence="1">
    <location>
        <begin position="90"/>
        <end position="149"/>
    </location>
</feature>
<dbReference type="InterPro" id="IPR045026">
    <property type="entry name" value="LIMYB"/>
</dbReference>
<dbReference type="AlphaFoldDB" id="A0A8B8QAS4"/>
<dbReference type="InterPro" id="IPR024752">
    <property type="entry name" value="Myb/SANT-like_dom"/>
</dbReference>
<feature type="domain" description="DUF8040" evidence="3">
    <location>
        <begin position="218"/>
        <end position="312"/>
    </location>
</feature>
<sequence length="346" mass="39757">MGVQYTQGQPRNKANKPRAQYGSFKKLLSQSGFGWDNVNKRVTVDDPSIWQLHIKDNSEWAKFKKDGFPLYPDLCIVFGDTYATGEQAIGSGHNLTPSDNEDNCEDDGNDVLEGFDDHHLDEEGSTPSNPSTPIHDKHNLDRTLNTKRRRKSGQYNLTTTCKAIEGTMEEESSVLSTRQLAPVGTCLNEFHIKIICAWIYAQMLDKCLHMKERCKNGKQLGAEWVSEIIHGHSNRIYEAFRLERHVFFNLCDLMIENGWLKDSQYIKVDEQLGIFLLMVGHKSSMRTLCERFQHSPETVSKYFTVVLKAMIKLSNEVIKTPSFDVVLEEIMMDPNHSRYFKVCFQY</sequence>
<evidence type="ECO:0000259" key="3">
    <source>
        <dbReference type="Pfam" id="PF26138"/>
    </source>
</evidence>
<evidence type="ECO:0000313" key="4">
    <source>
        <dbReference type="Proteomes" id="UP000827889"/>
    </source>
</evidence>
<evidence type="ECO:0000313" key="5">
    <source>
        <dbReference type="RefSeq" id="XP_030544205.2"/>
    </source>
</evidence>
<organism evidence="4 5">
    <name type="scientific">Rhodamnia argentea</name>
    <dbReference type="NCBI Taxonomy" id="178133"/>
    <lineage>
        <taxon>Eukaryota</taxon>
        <taxon>Viridiplantae</taxon>
        <taxon>Streptophyta</taxon>
        <taxon>Embryophyta</taxon>
        <taxon>Tracheophyta</taxon>
        <taxon>Spermatophyta</taxon>
        <taxon>Magnoliopsida</taxon>
        <taxon>eudicotyledons</taxon>
        <taxon>Gunneridae</taxon>
        <taxon>Pentapetalae</taxon>
        <taxon>rosids</taxon>
        <taxon>malvids</taxon>
        <taxon>Myrtales</taxon>
        <taxon>Myrtaceae</taxon>
        <taxon>Myrtoideae</taxon>
        <taxon>Myrteae</taxon>
        <taxon>Australasian group</taxon>
        <taxon>Rhodamnia</taxon>
    </lineage>
</organism>